<gene>
    <name evidence="12" type="primary">pstC_2</name>
    <name evidence="12" type="ORF">GCM10009765_55020</name>
</gene>
<dbReference type="RefSeq" id="WP_344313298.1">
    <property type="nucleotide sequence ID" value="NZ_BAAANY010000021.1"/>
</dbReference>
<evidence type="ECO:0000313" key="12">
    <source>
        <dbReference type="EMBL" id="GAA1698606.1"/>
    </source>
</evidence>
<evidence type="ECO:0000256" key="6">
    <source>
        <dbReference type="ARBA" id="ARBA00022692"/>
    </source>
</evidence>
<dbReference type="InterPro" id="IPR000515">
    <property type="entry name" value="MetI-like"/>
</dbReference>
<comment type="function">
    <text evidence="10">Part of the binding-protein-dependent transport system for phosphate; probably responsible for the translocation of the substrate across the membrane.</text>
</comment>
<dbReference type="NCBIfam" id="TIGR02138">
    <property type="entry name" value="phosphate_pstC"/>
    <property type="match status" value="1"/>
</dbReference>
<keyword evidence="8 9" id="KW-0472">Membrane</keyword>
<feature type="transmembrane region" description="Helical" evidence="9">
    <location>
        <begin position="82"/>
        <end position="107"/>
    </location>
</feature>
<comment type="similarity">
    <text evidence="2 10">Belongs to the binding-protein-dependent transport system permease family. CysTW subfamily.</text>
</comment>
<dbReference type="EMBL" id="BAAANY010000021">
    <property type="protein sequence ID" value="GAA1698606.1"/>
    <property type="molecule type" value="Genomic_DNA"/>
</dbReference>
<keyword evidence="5 10" id="KW-0592">Phosphate transport</keyword>
<feature type="transmembrane region" description="Helical" evidence="9">
    <location>
        <begin position="181"/>
        <end position="206"/>
    </location>
</feature>
<evidence type="ECO:0000256" key="5">
    <source>
        <dbReference type="ARBA" id="ARBA00022592"/>
    </source>
</evidence>
<feature type="transmembrane region" description="Helical" evidence="9">
    <location>
        <begin position="354"/>
        <end position="377"/>
    </location>
</feature>
<proteinExistence type="inferred from homology"/>
<sequence>MPDDSQQPGRAPLSVRVEVTESAAERREVARDIAGESGVLPVTEHAPADAAELAPASAVKVADEPVRTRLSDARSTKLGDSVFRGVSTGAGTLILIIMAAIAAFLVYKAIPALGKDTANFFTSTDWFPDANGPTSKPAFGIAALTFHTVLTSIIAMVVAVPIAIGIALFITFYAPRRIASALGYLVDLLAAVPSVVFGLWGLFFLAPNLVEVNQFLSHWLGWTVIFNYRQDSIPANRSDFTAGLVLAIMILPIVSAIAREIFRQVPTTHIEGALALGATRWEMIRLSVLPFGRAGLVSAAMLGLGRALGETLAVATILSAAYNLNIHILEDGGITFASNIALKYNEAGDVGTGALIASGLCLFVITLLVNSVSQLILRRQQKG</sequence>
<keyword evidence="4 10" id="KW-1003">Cell membrane</keyword>
<evidence type="ECO:0000256" key="4">
    <source>
        <dbReference type="ARBA" id="ARBA00022475"/>
    </source>
</evidence>
<dbReference type="CDD" id="cd06261">
    <property type="entry name" value="TM_PBP2"/>
    <property type="match status" value="1"/>
</dbReference>
<evidence type="ECO:0000256" key="2">
    <source>
        <dbReference type="ARBA" id="ARBA00007069"/>
    </source>
</evidence>
<dbReference type="Gene3D" id="1.10.3720.10">
    <property type="entry name" value="MetI-like"/>
    <property type="match status" value="1"/>
</dbReference>
<dbReference type="PANTHER" id="PTHR30425:SF1">
    <property type="entry name" value="PHOSPHATE TRANSPORT SYSTEM PERMEASE PROTEIN PSTC"/>
    <property type="match status" value="1"/>
</dbReference>
<dbReference type="SUPFAM" id="SSF161098">
    <property type="entry name" value="MetI-like"/>
    <property type="match status" value="1"/>
</dbReference>
<keyword evidence="3 9" id="KW-0813">Transport</keyword>
<dbReference type="InterPro" id="IPR011864">
    <property type="entry name" value="Phosphate_PstC"/>
</dbReference>
<dbReference type="Pfam" id="PF00528">
    <property type="entry name" value="BPD_transp_1"/>
    <property type="match status" value="1"/>
</dbReference>
<comment type="caution">
    <text evidence="10">Lacks conserved residue(s) required for the propagation of feature annotation.</text>
</comment>
<feature type="transmembrane region" description="Helical" evidence="9">
    <location>
        <begin position="153"/>
        <end position="174"/>
    </location>
</feature>
<evidence type="ECO:0000313" key="13">
    <source>
        <dbReference type="Proteomes" id="UP001500618"/>
    </source>
</evidence>
<keyword evidence="7 9" id="KW-1133">Transmembrane helix</keyword>
<evidence type="ECO:0000256" key="1">
    <source>
        <dbReference type="ARBA" id="ARBA00004651"/>
    </source>
</evidence>
<protein>
    <recommendedName>
        <fullName evidence="10">Phosphate transport system permease protein</fullName>
    </recommendedName>
</protein>
<keyword evidence="6 9" id="KW-0812">Transmembrane</keyword>
<dbReference type="InterPro" id="IPR035906">
    <property type="entry name" value="MetI-like_sf"/>
</dbReference>
<evidence type="ECO:0000256" key="9">
    <source>
        <dbReference type="RuleBase" id="RU363032"/>
    </source>
</evidence>
<evidence type="ECO:0000256" key="10">
    <source>
        <dbReference type="RuleBase" id="RU363054"/>
    </source>
</evidence>
<keyword evidence="13" id="KW-1185">Reference proteome</keyword>
<dbReference type="InterPro" id="IPR051124">
    <property type="entry name" value="Phosphate_Transport_Permease"/>
</dbReference>
<evidence type="ECO:0000256" key="8">
    <source>
        <dbReference type="ARBA" id="ARBA00023136"/>
    </source>
</evidence>
<dbReference type="PANTHER" id="PTHR30425">
    <property type="entry name" value="PHOSPHATE TRANSPORT SYSTEM PERMEASE PROTEIN PST"/>
    <property type="match status" value="1"/>
</dbReference>
<name>A0ABN2I4Q3_9ACTN</name>
<evidence type="ECO:0000256" key="7">
    <source>
        <dbReference type="ARBA" id="ARBA00022989"/>
    </source>
</evidence>
<accession>A0ABN2I4Q3</accession>
<reference evidence="12 13" key="1">
    <citation type="journal article" date="2019" name="Int. J. Syst. Evol. Microbiol.">
        <title>The Global Catalogue of Microorganisms (GCM) 10K type strain sequencing project: providing services to taxonomists for standard genome sequencing and annotation.</title>
        <authorList>
            <consortium name="The Broad Institute Genomics Platform"/>
            <consortium name="The Broad Institute Genome Sequencing Center for Infectious Disease"/>
            <person name="Wu L."/>
            <person name="Ma J."/>
        </authorList>
    </citation>
    <scope>NUCLEOTIDE SEQUENCE [LARGE SCALE GENOMIC DNA]</scope>
    <source>
        <strain evidence="12 13">JCM 14718</strain>
    </source>
</reference>
<evidence type="ECO:0000256" key="3">
    <source>
        <dbReference type="ARBA" id="ARBA00022448"/>
    </source>
</evidence>
<evidence type="ECO:0000259" key="11">
    <source>
        <dbReference type="PROSITE" id="PS50928"/>
    </source>
</evidence>
<dbReference type="Proteomes" id="UP001500618">
    <property type="component" value="Unassembled WGS sequence"/>
</dbReference>
<comment type="subcellular location">
    <subcellularLocation>
        <location evidence="1 9">Cell membrane</location>
        <topology evidence="1 9">Multi-pass membrane protein</topology>
    </subcellularLocation>
</comment>
<comment type="caution">
    <text evidence="12">The sequence shown here is derived from an EMBL/GenBank/DDBJ whole genome shotgun (WGS) entry which is preliminary data.</text>
</comment>
<feature type="transmembrane region" description="Helical" evidence="9">
    <location>
        <begin position="240"/>
        <end position="258"/>
    </location>
</feature>
<organism evidence="12 13">
    <name type="scientific">Fodinicola feengrottensis</name>
    <dbReference type="NCBI Taxonomy" id="435914"/>
    <lineage>
        <taxon>Bacteria</taxon>
        <taxon>Bacillati</taxon>
        <taxon>Actinomycetota</taxon>
        <taxon>Actinomycetes</taxon>
        <taxon>Mycobacteriales</taxon>
        <taxon>Fodinicola</taxon>
    </lineage>
</organism>
<dbReference type="PROSITE" id="PS50928">
    <property type="entry name" value="ABC_TM1"/>
    <property type="match status" value="1"/>
</dbReference>
<feature type="domain" description="ABC transmembrane type-1" evidence="11">
    <location>
        <begin position="145"/>
        <end position="373"/>
    </location>
</feature>